<feature type="region of interest" description="Disordered" evidence="1">
    <location>
        <begin position="1"/>
        <end position="51"/>
    </location>
</feature>
<proteinExistence type="predicted"/>
<evidence type="ECO:0000313" key="2">
    <source>
        <dbReference type="EMBL" id="GAA2430595.1"/>
    </source>
</evidence>
<dbReference type="EMBL" id="BAAASZ010000008">
    <property type="protein sequence ID" value="GAA2430595.1"/>
    <property type="molecule type" value="Genomic_DNA"/>
</dbReference>
<evidence type="ECO:0000313" key="3">
    <source>
        <dbReference type="Proteomes" id="UP001501638"/>
    </source>
</evidence>
<reference evidence="2 3" key="1">
    <citation type="journal article" date="2019" name="Int. J. Syst. Evol. Microbiol.">
        <title>The Global Catalogue of Microorganisms (GCM) 10K type strain sequencing project: providing services to taxonomists for standard genome sequencing and annotation.</title>
        <authorList>
            <consortium name="The Broad Institute Genomics Platform"/>
            <consortium name="The Broad Institute Genome Sequencing Center for Infectious Disease"/>
            <person name="Wu L."/>
            <person name="Ma J."/>
        </authorList>
    </citation>
    <scope>NUCLEOTIDE SEQUENCE [LARGE SCALE GENOMIC DNA]</scope>
    <source>
        <strain evidence="2 3">JCM 6305</strain>
    </source>
</reference>
<comment type="caution">
    <text evidence="2">The sequence shown here is derived from an EMBL/GenBank/DDBJ whole genome shotgun (WGS) entry which is preliminary data.</text>
</comment>
<evidence type="ECO:0000256" key="1">
    <source>
        <dbReference type="SAM" id="MobiDB-lite"/>
    </source>
</evidence>
<accession>A0ABN3JKH5</accession>
<sequence>MLTTSTSGFRLGAPDGMGSSRLEVKGGSRAVRAAPDGSGRRHRVPVRRGGGFRSGGLSGIIRVTTDIDADCERPGAA</sequence>
<protein>
    <submittedName>
        <fullName evidence="2">Uncharacterized protein</fullName>
    </submittedName>
</protein>
<organism evidence="2 3">
    <name type="scientific">Streptomyces macrosporus</name>
    <dbReference type="NCBI Taxonomy" id="44032"/>
    <lineage>
        <taxon>Bacteria</taxon>
        <taxon>Bacillati</taxon>
        <taxon>Actinomycetota</taxon>
        <taxon>Actinomycetes</taxon>
        <taxon>Kitasatosporales</taxon>
        <taxon>Streptomycetaceae</taxon>
        <taxon>Streptomyces</taxon>
    </lineage>
</organism>
<name>A0ABN3JKH5_9ACTN</name>
<gene>
    <name evidence="2" type="ORF">GCM10010405_11820</name>
</gene>
<keyword evidence="3" id="KW-1185">Reference proteome</keyword>
<dbReference type="Proteomes" id="UP001501638">
    <property type="component" value="Unassembled WGS sequence"/>
</dbReference>